<accession>A0A2N0QGV1</accession>
<reference evidence="1 2" key="2">
    <citation type="submission" date="2017-10" db="EMBL/GenBank/DDBJ databases">
        <title>Genome analyses suggest a sexual origin of heterokaryosis in a supposedly ancient asexual fungus.</title>
        <authorList>
            <person name="Corradi N."/>
            <person name="Sedzielewska K."/>
            <person name="Noel J."/>
            <person name="Charron P."/>
            <person name="Farinelli L."/>
            <person name="Marton T."/>
            <person name="Kruger M."/>
            <person name="Pelin A."/>
            <person name="Brachmann A."/>
            <person name="Corradi N."/>
        </authorList>
    </citation>
    <scope>NUCLEOTIDE SEQUENCE [LARGE SCALE GENOMIC DNA]</scope>
    <source>
        <strain evidence="1 2">A1</strain>
    </source>
</reference>
<dbReference type="Proteomes" id="UP000232688">
    <property type="component" value="Unassembled WGS sequence"/>
</dbReference>
<reference evidence="1 2" key="1">
    <citation type="submission" date="2017-10" db="EMBL/GenBank/DDBJ databases">
        <title>Extensive intraspecific genome diversity in a model arbuscular mycorrhizal fungus.</title>
        <authorList>
            <person name="Chen E.C.H."/>
            <person name="Morin E."/>
            <person name="Baudet D."/>
            <person name="Noel J."/>
            <person name="Ndikumana S."/>
            <person name="Charron P."/>
            <person name="St-Onge C."/>
            <person name="Giorgi J."/>
            <person name="Grigoriev I.V."/>
            <person name="Roux C."/>
            <person name="Martin F.M."/>
            <person name="Corradi N."/>
        </authorList>
    </citation>
    <scope>NUCLEOTIDE SEQUENCE [LARGE SCALE GENOMIC DNA]</scope>
    <source>
        <strain evidence="1 2">A1</strain>
    </source>
</reference>
<protein>
    <submittedName>
        <fullName evidence="1">Uncharacterized protein</fullName>
    </submittedName>
</protein>
<dbReference type="AlphaFoldDB" id="A0A2N0QGV1"/>
<evidence type="ECO:0000313" key="2">
    <source>
        <dbReference type="Proteomes" id="UP000232688"/>
    </source>
</evidence>
<dbReference type="Gene3D" id="3.10.450.420">
    <property type="match status" value="1"/>
</dbReference>
<proteinExistence type="predicted"/>
<dbReference type="InterPro" id="IPR053749">
    <property type="entry name" value="TA_system-associated_sf"/>
</dbReference>
<sequence length="150" mass="16744">MEGELRFVEGQGWRMSSLKDIESASITNSEALNLFSESRNAYWYVVSGGEGNGTVKTFTKDGMEYRYMGDSLNTDGKLRNYLGQYYTKDQVDQYYKDLGFLTNNGKLAQPNADGGSLLDFKKGAIKLLTDAATVKEYELSIPLGDTKEVE</sequence>
<gene>
    <name evidence="1" type="ORF">RhiirA1_406100</name>
</gene>
<dbReference type="InterPro" id="IPR031841">
    <property type="entry name" value="Endopep_inhib"/>
</dbReference>
<evidence type="ECO:0000313" key="1">
    <source>
        <dbReference type="EMBL" id="PKC50290.1"/>
    </source>
</evidence>
<dbReference type="EMBL" id="LLXH01010477">
    <property type="protein sequence ID" value="PKC50290.1"/>
    <property type="molecule type" value="Genomic_DNA"/>
</dbReference>
<dbReference type="VEuPathDB" id="FungiDB:RhiirA1_406100"/>
<feature type="non-terminal residue" evidence="1">
    <location>
        <position position="150"/>
    </location>
</feature>
<organism evidence="1 2">
    <name type="scientific">Rhizophagus irregularis</name>
    <dbReference type="NCBI Taxonomy" id="588596"/>
    <lineage>
        <taxon>Eukaryota</taxon>
        <taxon>Fungi</taxon>
        <taxon>Fungi incertae sedis</taxon>
        <taxon>Mucoromycota</taxon>
        <taxon>Glomeromycotina</taxon>
        <taxon>Glomeromycetes</taxon>
        <taxon>Glomerales</taxon>
        <taxon>Glomeraceae</taxon>
        <taxon>Rhizophagus</taxon>
    </lineage>
</organism>
<comment type="caution">
    <text evidence="1">The sequence shown here is derived from an EMBL/GenBank/DDBJ whole genome shotgun (WGS) entry which is preliminary data.</text>
</comment>
<name>A0A2N0QGV1_9GLOM</name>
<dbReference type="Pfam" id="PF16800">
    <property type="entry name" value="Endopep_inhib"/>
    <property type="match status" value="1"/>
</dbReference>